<organism evidence="2 3">
    <name type="scientific">Colocasia esculenta</name>
    <name type="common">Wild taro</name>
    <name type="synonym">Arum esculentum</name>
    <dbReference type="NCBI Taxonomy" id="4460"/>
    <lineage>
        <taxon>Eukaryota</taxon>
        <taxon>Viridiplantae</taxon>
        <taxon>Streptophyta</taxon>
        <taxon>Embryophyta</taxon>
        <taxon>Tracheophyta</taxon>
        <taxon>Spermatophyta</taxon>
        <taxon>Magnoliopsida</taxon>
        <taxon>Liliopsida</taxon>
        <taxon>Araceae</taxon>
        <taxon>Aroideae</taxon>
        <taxon>Colocasieae</taxon>
        <taxon>Colocasia</taxon>
    </lineage>
</organism>
<proteinExistence type="predicted"/>
<sequence length="212" mass="23307">GENEGFGEATDGRAAGESGERSSPLPLQAVAWELDTGTPGAARLLSSIPEHGGEGGGETTSSYCAPRERVSLVLTPKLPWLAGDSAWLADGDCAWLTPVTSYAALWKEADMWKEVVKIWIFEHWVRWSEVNRKNKGVQKIFHCVGTQTFADIYKAEEENDSVDGGVAPKESTSVTKQDVHYVQLDSKRQIGWKKPIGLLDEKSVEVLCRHHS</sequence>
<evidence type="ECO:0000313" key="3">
    <source>
        <dbReference type="Proteomes" id="UP000652761"/>
    </source>
</evidence>
<reference evidence="2" key="1">
    <citation type="submission" date="2017-07" db="EMBL/GenBank/DDBJ databases">
        <title>Taro Niue Genome Assembly and Annotation.</title>
        <authorList>
            <person name="Atibalentja N."/>
            <person name="Keating K."/>
            <person name="Fields C.J."/>
        </authorList>
    </citation>
    <scope>NUCLEOTIDE SEQUENCE</scope>
    <source>
        <strain evidence="2">Niue_2</strain>
        <tissue evidence="2">Leaf</tissue>
    </source>
</reference>
<name>A0A843TH42_COLES</name>
<dbReference type="OrthoDB" id="694021at2759"/>
<protein>
    <submittedName>
        <fullName evidence="2">Uncharacterized protein</fullName>
    </submittedName>
</protein>
<feature type="non-terminal residue" evidence="2">
    <location>
        <position position="212"/>
    </location>
</feature>
<dbReference type="AlphaFoldDB" id="A0A843TH42"/>
<feature type="region of interest" description="Disordered" evidence="1">
    <location>
        <begin position="1"/>
        <end position="23"/>
    </location>
</feature>
<dbReference type="Proteomes" id="UP000652761">
    <property type="component" value="Unassembled WGS sequence"/>
</dbReference>
<dbReference type="EMBL" id="NMUH01000013">
    <property type="protein sequence ID" value="MQL68380.1"/>
    <property type="molecule type" value="Genomic_DNA"/>
</dbReference>
<evidence type="ECO:0000313" key="2">
    <source>
        <dbReference type="EMBL" id="MQL68380.1"/>
    </source>
</evidence>
<accession>A0A843TH42</accession>
<feature type="non-terminal residue" evidence="2">
    <location>
        <position position="1"/>
    </location>
</feature>
<evidence type="ECO:0000256" key="1">
    <source>
        <dbReference type="SAM" id="MobiDB-lite"/>
    </source>
</evidence>
<keyword evidence="3" id="KW-1185">Reference proteome</keyword>
<comment type="caution">
    <text evidence="2">The sequence shown here is derived from an EMBL/GenBank/DDBJ whole genome shotgun (WGS) entry which is preliminary data.</text>
</comment>
<gene>
    <name evidence="2" type="ORF">Taro_000682</name>
</gene>